<feature type="compositionally biased region" description="Basic and acidic residues" evidence="1">
    <location>
        <begin position="154"/>
        <end position="168"/>
    </location>
</feature>
<evidence type="ECO:0000256" key="3">
    <source>
        <dbReference type="SAM" id="SignalP"/>
    </source>
</evidence>
<keyword evidence="2" id="KW-0812">Transmembrane</keyword>
<feature type="chain" id="PRO_5020340899" evidence="3">
    <location>
        <begin position="26"/>
        <end position="240"/>
    </location>
</feature>
<dbReference type="AlphaFoldDB" id="A0A4R5PE21"/>
<keyword evidence="3" id="KW-0732">Signal</keyword>
<feature type="region of interest" description="Disordered" evidence="1">
    <location>
        <begin position="122"/>
        <end position="179"/>
    </location>
</feature>
<proteinExistence type="predicted"/>
<gene>
    <name evidence="4" type="ORF">EJ571_06540</name>
</gene>
<feature type="signal peptide" evidence="3">
    <location>
        <begin position="1"/>
        <end position="25"/>
    </location>
</feature>
<feature type="transmembrane region" description="Helical" evidence="2">
    <location>
        <begin position="96"/>
        <end position="116"/>
    </location>
</feature>
<evidence type="ECO:0000256" key="2">
    <source>
        <dbReference type="SAM" id="Phobius"/>
    </source>
</evidence>
<dbReference type="EMBL" id="RXLR01000011">
    <property type="protein sequence ID" value="TDH23401.1"/>
    <property type="molecule type" value="Genomic_DNA"/>
</dbReference>
<evidence type="ECO:0000313" key="5">
    <source>
        <dbReference type="Proteomes" id="UP000295627"/>
    </source>
</evidence>
<feature type="compositionally biased region" description="Low complexity" evidence="1">
    <location>
        <begin position="66"/>
        <end position="89"/>
    </location>
</feature>
<dbReference type="Proteomes" id="UP000295627">
    <property type="component" value="Unassembled WGS sequence"/>
</dbReference>
<name>A0A4R5PE21_9MYCO</name>
<feature type="region of interest" description="Disordered" evidence="1">
    <location>
        <begin position="210"/>
        <end position="240"/>
    </location>
</feature>
<evidence type="ECO:0000313" key="4">
    <source>
        <dbReference type="EMBL" id="TDH23401.1"/>
    </source>
</evidence>
<evidence type="ECO:0000256" key="1">
    <source>
        <dbReference type="SAM" id="MobiDB-lite"/>
    </source>
</evidence>
<sequence>MTLKRIGAVVGLSAVLAAVPLTMLATEDGTTGAMPVAAAAPTTLYPGDPGYDDARQWEKNLPSYTPPATATHTVTVTPTTTTKPAPSKSTGGGSGIPWWVWLVGTIAAIGGLLWWGTTLDGGSSARTARDDDDDDDGGDDGQYPTPRNSAEEAVLDRWEEREEARERAGALPRRYPTTTELTEMARLGVQDYDQLPENSVMSYPAITSTPVPEVVPYPEPTSVPVQPAPSGSLMDRLGGK</sequence>
<reference evidence="4 5" key="1">
    <citation type="journal article" date="2019" name="Sci. Rep.">
        <title>Extended insight into the Mycobacterium chelonae-abscessus complex through whole genome sequencing of Mycobacterium salmoniphilum outbreak and Mycobacterium salmoniphilum-like strains.</title>
        <authorList>
            <person name="Behra P.R.K."/>
            <person name="Das S."/>
            <person name="Pettersson B.M.F."/>
            <person name="Shirreff L."/>
            <person name="DuCote T."/>
            <person name="Jacobsson K.G."/>
            <person name="Ennis D.G."/>
            <person name="Kirsebom L.A."/>
        </authorList>
    </citation>
    <scope>NUCLEOTIDE SEQUENCE [LARGE SCALE GENOMIC DNA]</scope>
    <source>
        <strain evidence="4 5">DSM 45524</strain>
    </source>
</reference>
<keyword evidence="2" id="KW-0472">Membrane</keyword>
<feature type="region of interest" description="Disordered" evidence="1">
    <location>
        <begin position="63"/>
        <end position="91"/>
    </location>
</feature>
<organism evidence="4 5">
    <name type="scientific">Mycobacteroides franklinii</name>
    <dbReference type="NCBI Taxonomy" id="948102"/>
    <lineage>
        <taxon>Bacteria</taxon>
        <taxon>Bacillati</taxon>
        <taxon>Actinomycetota</taxon>
        <taxon>Actinomycetes</taxon>
        <taxon>Mycobacteriales</taxon>
        <taxon>Mycobacteriaceae</taxon>
        <taxon>Mycobacteroides</taxon>
    </lineage>
</organism>
<dbReference type="RefSeq" id="WP_043078143.1">
    <property type="nucleotide sequence ID" value="NZ_MAFQ01000027.1"/>
</dbReference>
<feature type="compositionally biased region" description="Acidic residues" evidence="1">
    <location>
        <begin position="130"/>
        <end position="139"/>
    </location>
</feature>
<dbReference type="GeneID" id="45762362"/>
<comment type="caution">
    <text evidence="4">The sequence shown here is derived from an EMBL/GenBank/DDBJ whole genome shotgun (WGS) entry which is preliminary data.</text>
</comment>
<accession>A0A4R5PE21</accession>
<protein>
    <submittedName>
        <fullName evidence="4">Uncharacterized protein</fullName>
    </submittedName>
</protein>
<keyword evidence="2" id="KW-1133">Transmembrane helix</keyword>